<feature type="compositionally biased region" description="Basic and acidic residues" evidence="1">
    <location>
        <begin position="56"/>
        <end position="76"/>
    </location>
</feature>
<gene>
    <name evidence="2" type="ORF">EJ03DRAFT_348763</name>
</gene>
<accession>A0A6G1LHN0</accession>
<dbReference type="OrthoDB" id="3797485at2759"/>
<feature type="region of interest" description="Disordered" evidence="1">
    <location>
        <begin position="54"/>
        <end position="104"/>
    </location>
</feature>
<sequence length="104" mass="10423">MSSSQAVTKKPQQDVAETSDGGYIEEKSKSASASASASAGLNLNVFGALKGAFASSEKKETQPDGSEVTHKHDRAIADGAGAGNANAAGAGAGQMSDRSYKETS</sequence>
<feature type="region of interest" description="Disordered" evidence="1">
    <location>
        <begin position="1"/>
        <end position="36"/>
    </location>
</feature>
<dbReference type="AlphaFoldDB" id="A0A6G1LHN0"/>
<keyword evidence="3" id="KW-1185">Reference proteome</keyword>
<evidence type="ECO:0000313" key="3">
    <source>
        <dbReference type="Proteomes" id="UP000799436"/>
    </source>
</evidence>
<reference evidence="2" key="1">
    <citation type="journal article" date="2020" name="Stud. Mycol.">
        <title>101 Dothideomycetes genomes: a test case for predicting lifestyles and emergence of pathogens.</title>
        <authorList>
            <person name="Haridas S."/>
            <person name="Albert R."/>
            <person name="Binder M."/>
            <person name="Bloem J."/>
            <person name="Labutti K."/>
            <person name="Salamov A."/>
            <person name="Andreopoulos B."/>
            <person name="Baker S."/>
            <person name="Barry K."/>
            <person name="Bills G."/>
            <person name="Bluhm B."/>
            <person name="Cannon C."/>
            <person name="Castanera R."/>
            <person name="Culley D."/>
            <person name="Daum C."/>
            <person name="Ezra D."/>
            <person name="Gonzalez J."/>
            <person name="Henrissat B."/>
            <person name="Kuo A."/>
            <person name="Liang C."/>
            <person name="Lipzen A."/>
            <person name="Lutzoni F."/>
            <person name="Magnuson J."/>
            <person name="Mondo S."/>
            <person name="Nolan M."/>
            <person name="Ohm R."/>
            <person name="Pangilinan J."/>
            <person name="Park H.-J."/>
            <person name="Ramirez L."/>
            <person name="Alfaro M."/>
            <person name="Sun H."/>
            <person name="Tritt A."/>
            <person name="Yoshinaga Y."/>
            <person name="Zwiers L.-H."/>
            <person name="Turgeon B."/>
            <person name="Goodwin S."/>
            <person name="Spatafora J."/>
            <person name="Crous P."/>
            <person name="Grigoriev I."/>
        </authorList>
    </citation>
    <scope>NUCLEOTIDE SEQUENCE</scope>
    <source>
        <strain evidence="2">CBS 116005</strain>
    </source>
</reference>
<evidence type="ECO:0000256" key="1">
    <source>
        <dbReference type="SAM" id="MobiDB-lite"/>
    </source>
</evidence>
<dbReference type="EMBL" id="ML995815">
    <property type="protein sequence ID" value="KAF2772385.1"/>
    <property type="molecule type" value="Genomic_DNA"/>
</dbReference>
<dbReference type="Proteomes" id="UP000799436">
    <property type="component" value="Unassembled WGS sequence"/>
</dbReference>
<protein>
    <submittedName>
        <fullName evidence="2">Uncharacterized protein</fullName>
    </submittedName>
</protein>
<proteinExistence type="predicted"/>
<evidence type="ECO:0000313" key="2">
    <source>
        <dbReference type="EMBL" id="KAF2772385.1"/>
    </source>
</evidence>
<name>A0A6G1LHN0_9PEZI</name>
<organism evidence="2 3">
    <name type="scientific">Teratosphaeria nubilosa</name>
    <dbReference type="NCBI Taxonomy" id="161662"/>
    <lineage>
        <taxon>Eukaryota</taxon>
        <taxon>Fungi</taxon>
        <taxon>Dikarya</taxon>
        <taxon>Ascomycota</taxon>
        <taxon>Pezizomycotina</taxon>
        <taxon>Dothideomycetes</taxon>
        <taxon>Dothideomycetidae</taxon>
        <taxon>Mycosphaerellales</taxon>
        <taxon>Teratosphaeriaceae</taxon>
        <taxon>Teratosphaeria</taxon>
    </lineage>
</organism>